<reference evidence="1 2" key="2">
    <citation type="journal article" date="2022" name="Mol. Ecol. Resour.">
        <title>The genomes of chicory, endive, great burdock and yacon provide insights into Asteraceae paleo-polyploidization history and plant inulin production.</title>
        <authorList>
            <person name="Fan W."/>
            <person name="Wang S."/>
            <person name="Wang H."/>
            <person name="Wang A."/>
            <person name="Jiang F."/>
            <person name="Liu H."/>
            <person name="Zhao H."/>
            <person name="Xu D."/>
            <person name="Zhang Y."/>
        </authorList>
    </citation>
    <scope>NUCLEOTIDE SEQUENCE [LARGE SCALE GENOMIC DNA]</scope>
    <source>
        <strain evidence="2">cv. Punajuju</strain>
        <tissue evidence="1">Leaves</tissue>
    </source>
</reference>
<dbReference type="Proteomes" id="UP001055811">
    <property type="component" value="Linkage Group LG08"/>
</dbReference>
<organism evidence="1 2">
    <name type="scientific">Cichorium intybus</name>
    <name type="common">Chicory</name>
    <dbReference type="NCBI Taxonomy" id="13427"/>
    <lineage>
        <taxon>Eukaryota</taxon>
        <taxon>Viridiplantae</taxon>
        <taxon>Streptophyta</taxon>
        <taxon>Embryophyta</taxon>
        <taxon>Tracheophyta</taxon>
        <taxon>Spermatophyta</taxon>
        <taxon>Magnoliopsida</taxon>
        <taxon>eudicotyledons</taxon>
        <taxon>Gunneridae</taxon>
        <taxon>Pentapetalae</taxon>
        <taxon>asterids</taxon>
        <taxon>campanulids</taxon>
        <taxon>Asterales</taxon>
        <taxon>Asteraceae</taxon>
        <taxon>Cichorioideae</taxon>
        <taxon>Cichorieae</taxon>
        <taxon>Cichoriinae</taxon>
        <taxon>Cichorium</taxon>
    </lineage>
</organism>
<reference evidence="2" key="1">
    <citation type="journal article" date="2022" name="Mol. Ecol. Resour.">
        <title>The genomes of chicory, endive, great burdock and yacon provide insights into Asteraceae palaeo-polyploidization history and plant inulin production.</title>
        <authorList>
            <person name="Fan W."/>
            <person name="Wang S."/>
            <person name="Wang H."/>
            <person name="Wang A."/>
            <person name="Jiang F."/>
            <person name="Liu H."/>
            <person name="Zhao H."/>
            <person name="Xu D."/>
            <person name="Zhang Y."/>
        </authorList>
    </citation>
    <scope>NUCLEOTIDE SEQUENCE [LARGE SCALE GENOMIC DNA]</scope>
    <source>
        <strain evidence="2">cv. Punajuju</strain>
    </source>
</reference>
<evidence type="ECO:0000313" key="1">
    <source>
        <dbReference type="EMBL" id="KAI3700839.1"/>
    </source>
</evidence>
<protein>
    <submittedName>
        <fullName evidence="1">Uncharacterized protein</fullName>
    </submittedName>
</protein>
<name>A0ACB8ZU27_CICIN</name>
<gene>
    <name evidence="1" type="ORF">L2E82_45478</name>
</gene>
<dbReference type="EMBL" id="CM042016">
    <property type="protein sequence ID" value="KAI3700839.1"/>
    <property type="molecule type" value="Genomic_DNA"/>
</dbReference>
<comment type="caution">
    <text evidence="1">The sequence shown here is derived from an EMBL/GenBank/DDBJ whole genome shotgun (WGS) entry which is preliminary data.</text>
</comment>
<evidence type="ECO:0000313" key="2">
    <source>
        <dbReference type="Proteomes" id="UP001055811"/>
    </source>
</evidence>
<sequence length="476" mass="53231">MSAATPASSSSIDVSSPYYLGSSDNPGTVLVSSVFNGNGFSSWKRSMTIALAAKNKIAFVDGSISRPPLDDSNYSTWFRVNSMVISWLLNSLHPTIAQSVLFLQTANEIWKELNHRYEQTDGALIYQIQQQLYSISQGSDDFPSYFTKLMKVLDELSIVQSIPPYTCAAATSIHKFLDDQRLIQLLMGLNDTYKVLRGQILMMKPLPSVFAIYSMIVQEERQREINLPHTINPEAIAMQISTDHSSNSSKKTLTCSHCKKSGYSKAQCYRLIGFLATFKFTKSKKDEPKSTVQMATTESSPTISQDQYENLLQLINNSTIQSSSSNNDSLLQNGAMNSDGTASFSFVHFASNVYKSSSYLKRHISFIIDSGATDHMCSNPNLFLSMTQFSQPHTIGLPNGFSLIVSHYGDVRVHDSILLQHVLYVPSFKFNLVSVTKLTKKLQSFVLFTDETCLMQDPLHVSCRTLCRRINSLLEY</sequence>
<accession>A0ACB8ZU27</accession>
<proteinExistence type="predicted"/>
<keyword evidence="2" id="KW-1185">Reference proteome</keyword>